<dbReference type="InterPro" id="IPR036661">
    <property type="entry name" value="Luciferase-like_sf"/>
</dbReference>
<evidence type="ECO:0000313" key="6">
    <source>
        <dbReference type="EMBL" id="CCM62422.1"/>
    </source>
</evidence>
<dbReference type="GO" id="GO:0008726">
    <property type="term" value="F:alkanesulfonate monooxygenase activity"/>
    <property type="evidence" value="ECO:0007669"/>
    <property type="project" value="TreeGrafter"/>
</dbReference>
<dbReference type="SUPFAM" id="SSF51679">
    <property type="entry name" value="Bacterial luciferase-like"/>
    <property type="match status" value="1"/>
</dbReference>
<gene>
    <name evidence="6" type="ORF">BN381_110088</name>
</gene>
<dbReference type="PANTHER" id="PTHR42847:SF8">
    <property type="entry name" value="CONSERVED PROTEIN"/>
    <property type="match status" value="1"/>
</dbReference>
<organism evidence="6 7">
    <name type="scientific">Candidatus Neomicrothrix parvicella RN1</name>
    <dbReference type="NCBI Taxonomy" id="1229780"/>
    <lineage>
        <taxon>Bacteria</taxon>
        <taxon>Bacillati</taxon>
        <taxon>Actinomycetota</taxon>
        <taxon>Acidimicrobiia</taxon>
        <taxon>Acidimicrobiales</taxon>
        <taxon>Microthrixaceae</taxon>
        <taxon>Candidatus Neomicrothrix</taxon>
    </lineage>
</organism>
<keyword evidence="7" id="KW-1185">Reference proteome</keyword>
<dbReference type="AlphaFoldDB" id="R4Z1E7"/>
<feature type="domain" description="Luciferase-like" evidence="5">
    <location>
        <begin position="14"/>
        <end position="217"/>
    </location>
</feature>
<dbReference type="CDD" id="cd01097">
    <property type="entry name" value="Tetrahydromethanopterin_reductase"/>
    <property type="match status" value="1"/>
</dbReference>
<dbReference type="eggNOG" id="COG2141">
    <property type="taxonomic scope" value="Bacteria"/>
</dbReference>
<keyword evidence="2" id="KW-0288">FMN</keyword>
<name>R4Z1E7_9ACTN</name>
<evidence type="ECO:0000256" key="1">
    <source>
        <dbReference type="ARBA" id="ARBA00022630"/>
    </source>
</evidence>
<evidence type="ECO:0000256" key="4">
    <source>
        <dbReference type="ARBA" id="ARBA00023033"/>
    </source>
</evidence>
<dbReference type="InterPro" id="IPR022480">
    <property type="entry name" value="F420_MSMEG2906"/>
</dbReference>
<comment type="caution">
    <text evidence="6">The sequence shown here is derived from an EMBL/GenBank/DDBJ whole genome shotgun (WGS) entry which is preliminary data.</text>
</comment>
<dbReference type="Gene3D" id="3.20.20.30">
    <property type="entry name" value="Luciferase-like domain"/>
    <property type="match status" value="1"/>
</dbReference>
<keyword evidence="1" id="KW-0285">Flavoprotein</keyword>
<sequence>MFYRAEMKIGVQIQPQNTTMAALRASWMAAESLGVDSIWVWDHFYPLFGDPDAAHFEAYTLLATMAADTTSASIGALVSCNSYRNPNLLADMARTIDHVADGRFVLGIGSGWFERDYDEYGFPFGTARQRLADLERDLPIIKDRLAQLTPGPVGDMPILIGGSGEKVTLRLVAQHADAWNTFGPPDNFAAKNRVLNEWCAREGRNPADIERTVGISVDEVDQLEAYAEAGADHVIFMVGAPFDLDPVSHALDAR</sequence>
<dbReference type="InterPro" id="IPR011251">
    <property type="entry name" value="Luciferase-like_dom"/>
</dbReference>
<dbReference type="EMBL" id="CANL01000003">
    <property type="protein sequence ID" value="CCM62422.1"/>
    <property type="molecule type" value="Genomic_DNA"/>
</dbReference>
<dbReference type="NCBIfam" id="TIGR03856">
    <property type="entry name" value="F420_MSMEG_2906"/>
    <property type="match status" value="1"/>
</dbReference>
<keyword evidence="3" id="KW-0560">Oxidoreductase</keyword>
<dbReference type="PANTHER" id="PTHR42847">
    <property type="entry name" value="ALKANESULFONATE MONOOXYGENASE"/>
    <property type="match status" value="1"/>
</dbReference>
<keyword evidence="4" id="KW-0503">Monooxygenase</keyword>
<dbReference type="Proteomes" id="UP000018291">
    <property type="component" value="Unassembled WGS sequence"/>
</dbReference>
<dbReference type="InterPro" id="IPR050172">
    <property type="entry name" value="SsuD_RutA_monooxygenase"/>
</dbReference>
<dbReference type="HOGENOM" id="CLU_027853_6_4_11"/>
<reference evidence="6 7" key="1">
    <citation type="journal article" date="2013" name="ISME J.">
        <title>Metabolic model for the filamentous 'Candidatus Microthrix parvicella' based on genomic and metagenomic analyses.</title>
        <authorList>
            <person name="Jon McIlroy S."/>
            <person name="Kristiansen R."/>
            <person name="Albertsen M."/>
            <person name="Michael Karst S."/>
            <person name="Rossetti S."/>
            <person name="Lund Nielsen J."/>
            <person name="Tandoi V."/>
            <person name="James Seviour R."/>
            <person name="Nielsen P.H."/>
        </authorList>
    </citation>
    <scope>NUCLEOTIDE SEQUENCE [LARGE SCALE GENOMIC DNA]</scope>
    <source>
        <strain evidence="6 7">RN1</strain>
    </source>
</reference>
<accession>R4Z1E7</accession>
<evidence type="ECO:0000256" key="3">
    <source>
        <dbReference type="ARBA" id="ARBA00023002"/>
    </source>
</evidence>
<evidence type="ECO:0000259" key="5">
    <source>
        <dbReference type="Pfam" id="PF00296"/>
    </source>
</evidence>
<evidence type="ECO:0000256" key="2">
    <source>
        <dbReference type="ARBA" id="ARBA00022643"/>
    </source>
</evidence>
<dbReference type="STRING" id="1229780.BN381_110088"/>
<protein>
    <submittedName>
        <fullName evidence="6">Coenzyme F420-dependent N5 N10-methylene tetrahydromethanopterin reductase-like protein</fullName>
    </submittedName>
</protein>
<proteinExistence type="predicted"/>
<dbReference type="Pfam" id="PF00296">
    <property type="entry name" value="Bac_luciferase"/>
    <property type="match status" value="1"/>
</dbReference>
<evidence type="ECO:0000313" key="7">
    <source>
        <dbReference type="Proteomes" id="UP000018291"/>
    </source>
</evidence>
<dbReference type="GO" id="GO:0046306">
    <property type="term" value="P:alkanesulfonate catabolic process"/>
    <property type="evidence" value="ECO:0007669"/>
    <property type="project" value="TreeGrafter"/>
</dbReference>